<feature type="compositionally biased region" description="Polar residues" evidence="2">
    <location>
        <begin position="674"/>
        <end position="696"/>
    </location>
</feature>
<feature type="compositionally biased region" description="Gly residues" evidence="2">
    <location>
        <begin position="1845"/>
        <end position="1864"/>
    </location>
</feature>
<keyword evidence="1" id="KW-0732">Signal</keyword>
<dbReference type="Gene3D" id="2.60.40.10">
    <property type="entry name" value="Immunoglobulins"/>
    <property type="match status" value="1"/>
</dbReference>
<name>M0IEH8_9EURY</name>
<keyword evidence="3" id="KW-1133">Transmembrane helix</keyword>
<evidence type="ECO:0000256" key="2">
    <source>
        <dbReference type="SAM" id="MobiDB-lite"/>
    </source>
</evidence>
<dbReference type="Proteomes" id="UP000011550">
    <property type="component" value="Unassembled WGS sequence"/>
</dbReference>
<sequence length="2232" mass="221327">MDKNARNTLKLFFVGVVVLSTMVVAPAATTDIGFGAGVVSAASAPTISDFTVESKSGRTVEFSFTSSKELEDINVAFYNASLNPTTEEKFIDYAITDSIFSTGDTSAPYRYTATYTASADSTYTAELLVAKGQDGNNGASGEERTVIVDSGPPLVSNLAVTDDADGNGYVTAGDDVTVSATVVENTTSIDSVTANLSAFGADAAEPLSHTGGDTYETTITVGSGETPTEGNHSVTLTATDTDGTGNEGNTTSATTLTIDTSTPSVSNVQFTGSAVQDDVLNDGDTFGIEAAITDGPAGPTLDGSKLTADLSAFGAGSAVVLTKDTGNIYTATATTDGAAAAPDGYYNATVTAVDFAGQSASNESAAVAISAPPDITSYAVTNPSGQNLTVSFDSSETLADIEVSVSGPSTTTLTASDFAESGGTYTATWNTTTEGDFTADLLVANDSTGQNGAGGRSGATTVDTISPSMSNATLLDAADGDSVLADGDDFRLDVNVSDATSDIASVTFDGREFGWGHLGESETLTDGDADGVYDATATVKATNAASDGSYSVQLTATDAEGNVESVTTETLVLDTTDPTLSDLSITDATDGDGIVEDGDQIEIRANSTDATSGVVNVTADASAFGAGPAVKLTDSGGGTYTGTVTVDEADSSGEGDYGVTVTATDDGDNERTDSTGTLALNTAPPTITNPTVTDATNGDGVVADTDSITVSATVTDTVTISSITANLSAFGAGSAVSLTDGNGDDTYDATVTVDDATADPDGDHSVELTATDEKSKISTATTPTLTLDTTAPSVAEATLSDDGDRLVTDGDSVTVSATVTDATTAGSVTADLSAFGAGSAVSLTDGNGDDTYDATVTVDGATADPDGNYSVEIVAADAHGTDVTTATGELTLDSTPPASFSPSAEDATNGDGVVGDGESIRVTATVSDATSGVVNVTVNLSAFGAGVVELPHDTGSTYTATATVSDATAGLDGNHTVVVTATDAAGNDRNQSAGELTLDTDAPVLDDAELTDATDGNGVVADADALTISANVTDATTVRNVTVDASAFGAGDVTLTNSGSDRYDATISVDGGNATLGAHSLTIVAEDAQGRTQTAGTGSVTVDTAAPTISDVSVGDDGDRIVGDGDDITVTATVSDGESSIETVTADLTEFGLGSGVALGHASGNTYETTVPVDDSAADPDGNYSITVTVADAGFNTETGTTDPLTLDTTAPTLSNDAVTDSTDANGAVDGGDELTLDVTVADNTTVATVTADVSAFGAGSAVPLSDGDGDGTYDATVTVSEAGTSDGAHDVTFTAVDAADNEGMTTVGGPTLDSASPSLSNPTLTDATDGDGVAANGSDLTVSVEATDLTGVESVVADASAFGAGSAVTLSDADGDDIYDATVTVDDTGTAADGARGITIQATDGQGNAQTVSTPQLTLDTTAPSLSNVTLTDTTDGDGTVSDGDVLVVSVDAADATTAVAAVLADASAFGAGSAVKLTDGDGDGTYESTLVVDESGVPADGDRAVSVTANDTGGTAQTAATGTVTLDTAPPAMSGLSLTDATDGDGTVGVGDSVTVSITVTDATTAVESVTAYLSDLGVGSPVELTDGNGDDTYEATVAVGSGASGGTQSATFVVEDTVGNDDSGTTAPLTVSATGPVVTNATLTDATDGDGAVDDGDVLEISANVTDDTGVTAVTADATSFGAGAAVALTDGDGDDIYDANVTVDGAAADDDGDYDVELVATDTEGTDQHEWTNTLALNTPPDVSKFTVENPTGETVRVSFSASEALTNITVTVSGAESATLSTDAFTAVGSGYVATFEPSASGTVTATLSAATDATGKDGASGQSDSISIQVDDSDDSDDGGSGGAGGSGGGSSGGGSSDGGDSSQSGGGSNDDGDGRSRPDTVVRVEDDETNENVTNVSVGNPARDKPVAVDFDGRVETGGMNLTRLTVTTNRASNYSLAVAGDAPLLDTSVSETTVDVTTSNRTASPAEDDADEANDSGEANDGPTTRFDGVVLGSLRVDHEIDDSTIDAAAFTVAVDADRLARLGVEADELSLYRFHGDAWNRVETTVETRDNGTHRLRANSPGLSRFVVGVESGDLLSVEGATLSRPSVPAGQSLTVTAELTNPRGFGVKKTVAVTANGTVVGSRDVTLGAGERAVVALDVELERGGVTNVSVDGVSAGTVTARTDETPTPEATTTEKDDETTPPTEATTERSTTTETPGFGAVVAVVAVGIVALVRGRRRRRK</sequence>
<feature type="region of interest" description="Disordered" evidence="2">
    <location>
        <begin position="1959"/>
        <end position="1995"/>
    </location>
</feature>
<dbReference type="GO" id="GO:0005886">
    <property type="term" value="C:plasma membrane"/>
    <property type="evidence" value="ECO:0007669"/>
    <property type="project" value="UniProtKB-SubCell"/>
</dbReference>
<feature type="compositionally biased region" description="Low complexity" evidence="2">
    <location>
        <begin position="1826"/>
        <end position="1836"/>
    </location>
</feature>
<dbReference type="EMBL" id="AOLN01000011">
    <property type="protein sequence ID" value="ELZ95166.1"/>
    <property type="molecule type" value="Genomic_DNA"/>
</dbReference>
<gene>
    <name evidence="4" type="ORF">C440_08817</name>
</gene>
<evidence type="ECO:0000313" key="4">
    <source>
        <dbReference type="EMBL" id="ELZ95166.1"/>
    </source>
</evidence>
<feature type="region of interest" description="Disordered" evidence="2">
    <location>
        <begin position="2166"/>
        <end position="2206"/>
    </location>
</feature>
<reference evidence="4 5" key="1">
    <citation type="journal article" date="2014" name="PLoS Genet.">
        <title>Phylogenetically driven sequencing of extremely halophilic archaea reveals strategies for static and dynamic osmo-response.</title>
        <authorList>
            <person name="Becker E.A."/>
            <person name="Seitzer P.M."/>
            <person name="Tritt A."/>
            <person name="Larsen D."/>
            <person name="Krusor M."/>
            <person name="Yao A.I."/>
            <person name="Wu D."/>
            <person name="Madern D."/>
            <person name="Eisen J.A."/>
            <person name="Darling A.E."/>
            <person name="Facciotti M.T."/>
        </authorList>
    </citation>
    <scope>NUCLEOTIDE SEQUENCE [LARGE SCALE GENOMIC DNA]</scope>
    <source>
        <strain evidence="4 5">ATCC BAA-1512</strain>
    </source>
</reference>
<evidence type="ECO:0000256" key="1">
    <source>
        <dbReference type="ARBA" id="ARBA00022729"/>
    </source>
</evidence>
<protein>
    <recommendedName>
        <fullName evidence="6">Cell surface glycoprotein</fullName>
    </recommendedName>
</protein>
<feature type="region of interest" description="Disordered" evidence="2">
    <location>
        <begin position="643"/>
        <end position="698"/>
    </location>
</feature>
<organism evidence="4 5">
    <name type="scientific">Haloferax mucosum ATCC BAA-1512</name>
    <dbReference type="NCBI Taxonomy" id="662479"/>
    <lineage>
        <taxon>Archaea</taxon>
        <taxon>Methanobacteriati</taxon>
        <taxon>Methanobacteriota</taxon>
        <taxon>Stenosarchaea group</taxon>
        <taxon>Halobacteria</taxon>
        <taxon>Halobacteriales</taxon>
        <taxon>Haloferacaceae</taxon>
        <taxon>Haloferax</taxon>
    </lineage>
</organism>
<keyword evidence="3" id="KW-0472">Membrane</keyword>
<evidence type="ECO:0000313" key="5">
    <source>
        <dbReference type="Proteomes" id="UP000011550"/>
    </source>
</evidence>
<dbReference type="STRING" id="662479.C440_08817"/>
<keyword evidence="3" id="KW-0812">Transmembrane</keyword>
<evidence type="ECO:0008006" key="6">
    <source>
        <dbReference type="Google" id="ProtNLM"/>
    </source>
</evidence>
<feature type="compositionally biased region" description="Low complexity" evidence="2">
    <location>
        <begin position="2191"/>
        <end position="2206"/>
    </location>
</feature>
<dbReference type="PATRIC" id="fig|662479.7.peg.1782"/>
<feature type="compositionally biased region" description="Low complexity" evidence="2">
    <location>
        <begin position="237"/>
        <end position="258"/>
    </location>
</feature>
<feature type="transmembrane region" description="Helical" evidence="3">
    <location>
        <begin position="2208"/>
        <end position="2226"/>
    </location>
</feature>
<keyword evidence="5" id="KW-1185">Reference proteome</keyword>
<dbReference type="InterPro" id="IPR026371">
    <property type="entry name" value="PGF_CTERM"/>
</dbReference>
<feature type="region of interest" description="Disordered" evidence="2">
    <location>
        <begin position="222"/>
        <end position="258"/>
    </location>
</feature>
<dbReference type="InterPro" id="IPR013783">
    <property type="entry name" value="Ig-like_fold"/>
</dbReference>
<feature type="compositionally biased region" description="Polar residues" evidence="2">
    <location>
        <begin position="889"/>
        <end position="902"/>
    </location>
</feature>
<proteinExistence type="predicted"/>
<evidence type="ECO:0000256" key="3">
    <source>
        <dbReference type="SAM" id="Phobius"/>
    </source>
</evidence>
<comment type="caution">
    <text evidence="4">The sequence shown here is derived from an EMBL/GenBank/DDBJ whole genome shotgun (WGS) entry which is preliminary data.</text>
</comment>
<feature type="compositionally biased region" description="Basic and acidic residues" evidence="2">
    <location>
        <begin position="1879"/>
        <end position="1891"/>
    </location>
</feature>
<feature type="region of interest" description="Disordered" evidence="2">
    <location>
        <begin position="889"/>
        <end position="912"/>
    </location>
</feature>
<dbReference type="RefSeq" id="WP_008320011.1">
    <property type="nucleotide sequence ID" value="NZ_AOLN01000011.1"/>
</dbReference>
<feature type="region of interest" description="Disordered" evidence="2">
    <location>
        <begin position="1818"/>
        <end position="1912"/>
    </location>
</feature>
<dbReference type="NCBIfam" id="TIGR04126">
    <property type="entry name" value="PGF_CTERM"/>
    <property type="match status" value="1"/>
</dbReference>
<dbReference type="GO" id="GO:0030115">
    <property type="term" value="C:S-layer"/>
    <property type="evidence" value="ECO:0007669"/>
    <property type="project" value="UniProtKB-SubCell"/>
</dbReference>
<feature type="compositionally biased region" description="Acidic residues" evidence="2">
    <location>
        <begin position="1974"/>
        <end position="1983"/>
    </location>
</feature>
<feature type="compositionally biased region" description="Polar residues" evidence="2">
    <location>
        <begin position="1314"/>
        <end position="1327"/>
    </location>
</feature>
<feature type="region of interest" description="Disordered" evidence="2">
    <location>
        <begin position="1305"/>
        <end position="1332"/>
    </location>
</feature>
<accession>M0IEH8</accession>
<feature type="compositionally biased region" description="Polar residues" evidence="2">
    <location>
        <begin position="222"/>
        <end position="236"/>
    </location>
</feature>